<keyword evidence="2" id="KW-0812">Transmembrane</keyword>
<name>A0A2V4A2A1_9BACT</name>
<dbReference type="GO" id="GO:0032259">
    <property type="term" value="P:methylation"/>
    <property type="evidence" value="ECO:0007669"/>
    <property type="project" value="UniProtKB-KW"/>
</dbReference>
<feature type="signal peptide" evidence="3">
    <location>
        <begin position="1"/>
        <end position="20"/>
    </location>
</feature>
<evidence type="ECO:0000313" key="4">
    <source>
        <dbReference type="EMBL" id="PXY02728.1"/>
    </source>
</evidence>
<dbReference type="Proteomes" id="UP000248079">
    <property type="component" value="Unassembled WGS sequence"/>
</dbReference>
<evidence type="ECO:0000256" key="2">
    <source>
        <dbReference type="SAM" id="Phobius"/>
    </source>
</evidence>
<reference evidence="4 5" key="1">
    <citation type="submission" date="2018-05" db="EMBL/GenBank/DDBJ databases">
        <title>Marinifilum breve JC075T sp. nov., a marine bacterium isolated from Yongle Blue Hole in the South China Sea.</title>
        <authorList>
            <person name="Fu T."/>
        </authorList>
    </citation>
    <scope>NUCLEOTIDE SEQUENCE [LARGE SCALE GENOMIC DNA]</scope>
    <source>
        <strain evidence="4 5">JC075</strain>
    </source>
</reference>
<evidence type="ECO:0000313" key="5">
    <source>
        <dbReference type="Proteomes" id="UP000248079"/>
    </source>
</evidence>
<evidence type="ECO:0000256" key="1">
    <source>
        <dbReference type="SAM" id="Coils"/>
    </source>
</evidence>
<dbReference type="GO" id="GO:0008168">
    <property type="term" value="F:methyltransferase activity"/>
    <property type="evidence" value="ECO:0007669"/>
    <property type="project" value="UniProtKB-KW"/>
</dbReference>
<accession>A0A2V4A2A1</accession>
<organism evidence="4 5">
    <name type="scientific">Marinifilum breve</name>
    <dbReference type="NCBI Taxonomy" id="2184082"/>
    <lineage>
        <taxon>Bacteria</taxon>
        <taxon>Pseudomonadati</taxon>
        <taxon>Bacteroidota</taxon>
        <taxon>Bacteroidia</taxon>
        <taxon>Marinilabiliales</taxon>
        <taxon>Marinifilaceae</taxon>
    </lineage>
</organism>
<gene>
    <name evidence="4" type="ORF">DF185_01135</name>
</gene>
<proteinExistence type="predicted"/>
<dbReference type="RefSeq" id="WP_110358887.1">
    <property type="nucleotide sequence ID" value="NZ_QFLI01000001.1"/>
</dbReference>
<dbReference type="OrthoDB" id="981213at2"/>
<protein>
    <submittedName>
        <fullName evidence="4">tRNA (Guanine-N1)-methyltransferase</fullName>
    </submittedName>
</protein>
<keyword evidence="1" id="KW-0175">Coiled coil</keyword>
<keyword evidence="2" id="KW-0472">Membrane</keyword>
<dbReference type="Gene3D" id="1.20.1170.10">
    <property type="match status" value="1"/>
</dbReference>
<dbReference type="EMBL" id="QFLI01000001">
    <property type="protein sequence ID" value="PXY02728.1"/>
    <property type="molecule type" value="Genomic_DNA"/>
</dbReference>
<keyword evidence="3" id="KW-0732">Signal</keyword>
<dbReference type="SUPFAM" id="SSF58100">
    <property type="entry name" value="Bacterial hemolysins"/>
    <property type="match status" value="1"/>
</dbReference>
<keyword evidence="2" id="KW-1133">Transmembrane helix</keyword>
<feature type="chain" id="PRO_5016131347" evidence="3">
    <location>
        <begin position="21"/>
        <end position="205"/>
    </location>
</feature>
<comment type="caution">
    <text evidence="4">The sequence shown here is derived from an EMBL/GenBank/DDBJ whole genome shotgun (WGS) entry which is preliminary data.</text>
</comment>
<sequence>MHKSILTYCLLFLFSLTLSAQETEPTKQEAKPSLDNGTITSQFQYLTKKSSNWQGHEVIKVEMLNKYQSNVQDSLNQLKSILKKSESKVDNQESEIDNLNTEIKNLKKQLDETIRMKDSMKFLGMELPKSTYNTLMWVLILGSLVVAGVCFMMFKRSNVVTVETKQTLEEVREEFDNHRKNALVREQKLARRLQDEVIKNKNLGL</sequence>
<keyword evidence="4" id="KW-0808">Transferase</keyword>
<keyword evidence="5" id="KW-1185">Reference proteome</keyword>
<feature type="coiled-coil region" evidence="1">
    <location>
        <begin position="64"/>
        <end position="116"/>
    </location>
</feature>
<evidence type="ECO:0000256" key="3">
    <source>
        <dbReference type="SAM" id="SignalP"/>
    </source>
</evidence>
<feature type="transmembrane region" description="Helical" evidence="2">
    <location>
        <begin position="135"/>
        <end position="154"/>
    </location>
</feature>
<keyword evidence="4" id="KW-0489">Methyltransferase</keyword>
<dbReference type="AlphaFoldDB" id="A0A2V4A2A1"/>